<dbReference type="SMART" id="SM00387">
    <property type="entry name" value="HATPase_c"/>
    <property type="match status" value="1"/>
</dbReference>
<gene>
    <name evidence="12" type="ORF">SAMN06297251_110131</name>
</gene>
<dbReference type="Gene3D" id="3.30.565.10">
    <property type="entry name" value="Histidine kinase-like ATPase, C-terminal domain"/>
    <property type="match status" value="1"/>
</dbReference>
<dbReference type="Proteomes" id="UP000192656">
    <property type="component" value="Unassembled WGS sequence"/>
</dbReference>
<dbReference type="AlphaFoldDB" id="A0A1W2CL97"/>
<dbReference type="OrthoDB" id="9784218at2"/>
<keyword evidence="13" id="KW-1185">Reference proteome</keyword>
<protein>
    <recommendedName>
        <fullName evidence="3">histidine kinase</fullName>
        <ecNumber evidence="3">2.7.13.3</ecNumber>
    </recommendedName>
</protein>
<dbReference type="InterPro" id="IPR050980">
    <property type="entry name" value="2C_sensor_his_kinase"/>
</dbReference>
<evidence type="ECO:0000313" key="12">
    <source>
        <dbReference type="EMBL" id="SMC86005.1"/>
    </source>
</evidence>
<keyword evidence="8" id="KW-0067">ATP-binding</keyword>
<dbReference type="PRINTS" id="PR00344">
    <property type="entry name" value="BCTRLSENSOR"/>
</dbReference>
<evidence type="ECO:0000256" key="7">
    <source>
        <dbReference type="ARBA" id="ARBA00022777"/>
    </source>
</evidence>
<keyword evidence="5" id="KW-0808">Transferase</keyword>
<keyword evidence="9" id="KW-0812">Transmembrane</keyword>
<evidence type="ECO:0000256" key="5">
    <source>
        <dbReference type="ARBA" id="ARBA00022679"/>
    </source>
</evidence>
<dbReference type="SUPFAM" id="SSF55874">
    <property type="entry name" value="ATPase domain of HSP90 chaperone/DNA topoisomerase II/histidine kinase"/>
    <property type="match status" value="1"/>
</dbReference>
<dbReference type="RefSeq" id="WP_084410408.1">
    <property type="nucleotide sequence ID" value="NZ_FWXR01000010.1"/>
</dbReference>
<dbReference type="PROSITE" id="PS50885">
    <property type="entry name" value="HAMP"/>
    <property type="match status" value="1"/>
</dbReference>
<keyword evidence="7 12" id="KW-0418">Kinase</keyword>
<evidence type="ECO:0000256" key="8">
    <source>
        <dbReference type="ARBA" id="ARBA00022840"/>
    </source>
</evidence>
<evidence type="ECO:0000256" key="4">
    <source>
        <dbReference type="ARBA" id="ARBA00022553"/>
    </source>
</evidence>
<accession>A0A1W2CL97</accession>
<comment type="catalytic activity">
    <reaction evidence="1">
        <text>ATP + protein L-histidine = ADP + protein N-phospho-L-histidine.</text>
        <dbReference type="EC" id="2.7.13.3"/>
    </reaction>
</comment>
<evidence type="ECO:0000259" key="10">
    <source>
        <dbReference type="PROSITE" id="PS50109"/>
    </source>
</evidence>
<evidence type="ECO:0000256" key="9">
    <source>
        <dbReference type="SAM" id="Phobius"/>
    </source>
</evidence>
<dbReference type="GO" id="GO:0016020">
    <property type="term" value="C:membrane"/>
    <property type="evidence" value="ECO:0007669"/>
    <property type="project" value="UniProtKB-SubCell"/>
</dbReference>
<dbReference type="GO" id="GO:0000155">
    <property type="term" value="F:phosphorelay sensor kinase activity"/>
    <property type="evidence" value="ECO:0007669"/>
    <property type="project" value="InterPro"/>
</dbReference>
<proteinExistence type="predicted"/>
<evidence type="ECO:0000313" key="13">
    <source>
        <dbReference type="Proteomes" id="UP000192656"/>
    </source>
</evidence>
<feature type="domain" description="Histidine kinase" evidence="10">
    <location>
        <begin position="275"/>
        <end position="495"/>
    </location>
</feature>
<dbReference type="InterPro" id="IPR003660">
    <property type="entry name" value="HAMP_dom"/>
</dbReference>
<sequence>MRGTQSATAETGEREAEGAHRSLSARLLVFTMLAVMLAEVLIFVPSIARFRHEWLVDKLETAAVAGLASADPDDPATLSPAEGILSSDQQADLLEALDARLIAVSGRGSTRLIARDPSLSAIDETLVVDEEGPIDMIGRAFAELFTGGEQTLRVLGPVGDGRFRMEVVLEDGKLRRDMLVYSRNIFFLSLVVAAIAGLCLWAFLRAILIRPIQRLTTAMLRFGERPSDPNRIIKPSFRDDEIGIAERELAAMQTRLAETLREQRHLADLGLAVSKINHDLRNILASAQMISDRLSTLPDPRVQRIAPMLLKSLDRALHYTQSVLAYGRAVEAKPNRWQVDLHQIVCDVRDLLSLGNEEAEIEFVNAVPQGFELSVDPEQIHRLLTNLCRNAVQALQSDEMEGIGIVRRLTIGVEPSMKDRASGEVLIFVEDTGPGLPTKARENLFQAFRGSARSGGTGLGLAIAAEIVEAHGGRIDLANLDAPGARFEITLPTSIGEREEGEKRTENEGR</sequence>
<keyword evidence="9" id="KW-0472">Membrane</keyword>
<feature type="transmembrane region" description="Helical" evidence="9">
    <location>
        <begin position="27"/>
        <end position="48"/>
    </location>
</feature>
<dbReference type="EMBL" id="FWXR01000010">
    <property type="protein sequence ID" value="SMC86005.1"/>
    <property type="molecule type" value="Genomic_DNA"/>
</dbReference>
<dbReference type="InterPro" id="IPR036890">
    <property type="entry name" value="HATPase_C_sf"/>
</dbReference>
<dbReference type="STRING" id="937218.SAMN06297251_110131"/>
<keyword evidence="6" id="KW-0547">Nucleotide-binding</keyword>
<dbReference type="InterPro" id="IPR005467">
    <property type="entry name" value="His_kinase_dom"/>
</dbReference>
<feature type="transmembrane region" description="Helical" evidence="9">
    <location>
        <begin position="185"/>
        <end position="204"/>
    </location>
</feature>
<keyword evidence="4" id="KW-0597">Phosphoprotein</keyword>
<dbReference type="SMART" id="SM00304">
    <property type="entry name" value="HAMP"/>
    <property type="match status" value="1"/>
</dbReference>
<evidence type="ECO:0000256" key="1">
    <source>
        <dbReference type="ARBA" id="ARBA00000085"/>
    </source>
</evidence>
<evidence type="ECO:0000256" key="2">
    <source>
        <dbReference type="ARBA" id="ARBA00004370"/>
    </source>
</evidence>
<keyword evidence="9" id="KW-1133">Transmembrane helix</keyword>
<dbReference type="PANTHER" id="PTHR44936:SF10">
    <property type="entry name" value="SENSOR PROTEIN RSTB"/>
    <property type="match status" value="1"/>
</dbReference>
<dbReference type="PROSITE" id="PS50109">
    <property type="entry name" value="HIS_KIN"/>
    <property type="match status" value="1"/>
</dbReference>
<evidence type="ECO:0000256" key="6">
    <source>
        <dbReference type="ARBA" id="ARBA00022741"/>
    </source>
</evidence>
<name>A0A1W2CL97_9HYPH</name>
<dbReference type="Gene3D" id="1.10.287.130">
    <property type="match status" value="1"/>
</dbReference>
<organism evidence="12 13">
    <name type="scientific">Fulvimarina manganoxydans</name>
    <dbReference type="NCBI Taxonomy" id="937218"/>
    <lineage>
        <taxon>Bacteria</taxon>
        <taxon>Pseudomonadati</taxon>
        <taxon>Pseudomonadota</taxon>
        <taxon>Alphaproteobacteria</taxon>
        <taxon>Hyphomicrobiales</taxon>
        <taxon>Aurantimonadaceae</taxon>
        <taxon>Fulvimarina</taxon>
    </lineage>
</organism>
<dbReference type="PANTHER" id="PTHR44936">
    <property type="entry name" value="SENSOR PROTEIN CREC"/>
    <property type="match status" value="1"/>
</dbReference>
<dbReference type="InterPro" id="IPR036097">
    <property type="entry name" value="HisK_dim/P_sf"/>
</dbReference>
<evidence type="ECO:0000256" key="3">
    <source>
        <dbReference type="ARBA" id="ARBA00012438"/>
    </source>
</evidence>
<dbReference type="Pfam" id="PF02518">
    <property type="entry name" value="HATPase_c"/>
    <property type="match status" value="1"/>
</dbReference>
<comment type="subcellular location">
    <subcellularLocation>
        <location evidence="2">Membrane</location>
    </subcellularLocation>
</comment>
<reference evidence="12 13" key="1">
    <citation type="submission" date="2017-04" db="EMBL/GenBank/DDBJ databases">
        <authorList>
            <person name="Afonso C.L."/>
            <person name="Miller P.J."/>
            <person name="Scott M.A."/>
            <person name="Spackman E."/>
            <person name="Goraichik I."/>
            <person name="Dimitrov K.M."/>
            <person name="Suarez D.L."/>
            <person name="Swayne D.E."/>
        </authorList>
    </citation>
    <scope>NUCLEOTIDE SEQUENCE [LARGE SCALE GENOMIC DNA]</scope>
    <source>
        <strain evidence="12 13">CGMCC 1.10972</strain>
    </source>
</reference>
<evidence type="ECO:0000259" key="11">
    <source>
        <dbReference type="PROSITE" id="PS50885"/>
    </source>
</evidence>
<dbReference type="GO" id="GO:0005524">
    <property type="term" value="F:ATP binding"/>
    <property type="evidence" value="ECO:0007669"/>
    <property type="project" value="UniProtKB-KW"/>
</dbReference>
<dbReference type="SUPFAM" id="SSF47384">
    <property type="entry name" value="Homodimeric domain of signal transducing histidine kinase"/>
    <property type="match status" value="1"/>
</dbReference>
<dbReference type="EC" id="2.7.13.3" evidence="3"/>
<feature type="domain" description="HAMP" evidence="11">
    <location>
        <begin position="206"/>
        <end position="261"/>
    </location>
</feature>
<dbReference type="InterPro" id="IPR003594">
    <property type="entry name" value="HATPase_dom"/>
</dbReference>
<dbReference type="InterPro" id="IPR004358">
    <property type="entry name" value="Sig_transdc_His_kin-like_C"/>
</dbReference>